<evidence type="ECO:0000313" key="1">
    <source>
        <dbReference type="EMBL" id="GEQ87464.1"/>
    </source>
</evidence>
<dbReference type="EMBL" id="BKCF01000029">
    <property type="protein sequence ID" value="GEQ87464.1"/>
    <property type="molecule type" value="Genomic_DNA"/>
</dbReference>
<gene>
    <name evidence="1" type="ORF">ULMS_29720</name>
</gene>
<keyword evidence="2" id="KW-1185">Reference proteome</keyword>
<proteinExistence type="predicted"/>
<name>A0A5J4G1F9_9FLAO</name>
<sequence>MRFTDTTVNYKDRLLFDISWESDKTEFTPEFKTLMDSIAVAKVGRPKNQSFQNVNGFDAYYFDVVGNDSLGNFDFVVNNRYLNSKGKDGTIFLTITRWKEKFNETDSLLVERIFGTLERK</sequence>
<organism evidence="1 2">
    <name type="scientific">Patiriisocius marinistellae</name>
    <dbReference type="NCBI Taxonomy" id="2494560"/>
    <lineage>
        <taxon>Bacteria</taxon>
        <taxon>Pseudomonadati</taxon>
        <taxon>Bacteroidota</taxon>
        <taxon>Flavobacteriia</taxon>
        <taxon>Flavobacteriales</taxon>
        <taxon>Flavobacteriaceae</taxon>
        <taxon>Patiriisocius</taxon>
    </lineage>
</organism>
<accession>A0A5J4G1F9</accession>
<protein>
    <submittedName>
        <fullName evidence="1">Uncharacterized protein</fullName>
    </submittedName>
</protein>
<dbReference type="Proteomes" id="UP000326994">
    <property type="component" value="Unassembled WGS sequence"/>
</dbReference>
<dbReference type="AlphaFoldDB" id="A0A5J4G1F9"/>
<comment type="caution">
    <text evidence="1">The sequence shown here is derived from an EMBL/GenBank/DDBJ whole genome shotgun (WGS) entry which is preliminary data.</text>
</comment>
<reference evidence="1 2" key="1">
    <citation type="submission" date="2019-08" db="EMBL/GenBank/DDBJ databases">
        <title>Ulvibacter marinistellae sp. nov., isolated from a starfish, Patiria pectinifera.</title>
        <authorList>
            <person name="Kawano K."/>
            <person name="Ushijima N."/>
            <person name="Kihara M."/>
            <person name="Itoh H."/>
        </authorList>
    </citation>
    <scope>NUCLEOTIDE SEQUENCE [LARGE SCALE GENOMIC DNA]</scope>
    <source>
        <strain evidence="1 2">KK4</strain>
    </source>
</reference>
<evidence type="ECO:0000313" key="2">
    <source>
        <dbReference type="Proteomes" id="UP000326994"/>
    </source>
</evidence>